<dbReference type="EMBL" id="CP131914">
    <property type="protein sequence ID" value="XCI81039.1"/>
    <property type="molecule type" value="Genomic_DNA"/>
</dbReference>
<keyword evidence="1" id="KW-0472">Membrane</keyword>
<reference evidence="2" key="1">
    <citation type="submission" date="2023-08" db="EMBL/GenBank/DDBJ databases">
        <title>Complete genome sequence of Xanthomonas indica.</title>
        <authorList>
            <person name="Patil P.B."/>
            <person name="Rana R."/>
        </authorList>
    </citation>
    <scope>NUCLEOTIDE SEQUENCE</scope>
    <source>
        <strain evidence="2">PPL560</strain>
    </source>
</reference>
<evidence type="ECO:0000313" key="2">
    <source>
        <dbReference type="EMBL" id="XCI81039.1"/>
    </source>
</evidence>
<sequence>MRIYLHGDYLMLYTAVEASAAVYLLSIRHHRQLSFDFAGLWNRG</sequence>
<keyword evidence="1" id="KW-0812">Transmembrane</keyword>
<keyword evidence="1" id="KW-1133">Transmembrane helix</keyword>
<dbReference type="KEGG" id="xin:Q7W82_02440"/>
<feature type="transmembrane region" description="Helical" evidence="1">
    <location>
        <begin position="6"/>
        <end position="25"/>
    </location>
</feature>
<dbReference type="AlphaFoldDB" id="A0AAU8I6M2"/>
<accession>A0AAU8I6M2</accession>
<evidence type="ECO:0008006" key="3">
    <source>
        <dbReference type="Google" id="ProtNLM"/>
    </source>
</evidence>
<name>A0AAU8I6M2_9XANT</name>
<protein>
    <recommendedName>
        <fullName evidence="3">ParE toxin of type II toxin-antitoxin system, parDE</fullName>
    </recommendedName>
</protein>
<organism evidence="2">
    <name type="scientific">Xanthomonas indica</name>
    <dbReference type="NCBI Taxonomy" id="2912242"/>
    <lineage>
        <taxon>Bacteria</taxon>
        <taxon>Pseudomonadati</taxon>
        <taxon>Pseudomonadota</taxon>
        <taxon>Gammaproteobacteria</taxon>
        <taxon>Lysobacterales</taxon>
        <taxon>Lysobacteraceae</taxon>
        <taxon>Xanthomonas</taxon>
    </lineage>
</organism>
<evidence type="ECO:0000256" key="1">
    <source>
        <dbReference type="SAM" id="Phobius"/>
    </source>
</evidence>
<proteinExistence type="predicted"/>
<dbReference type="RefSeq" id="WP_260115099.1">
    <property type="nucleotide sequence ID" value="NZ_CP131914.1"/>
</dbReference>
<gene>
    <name evidence="2" type="ORF">Q7W82_02440</name>
</gene>